<gene>
    <name evidence="1" type="ORF">HOV93_09780</name>
</gene>
<reference evidence="1 2" key="1">
    <citation type="submission" date="2020-05" db="EMBL/GenBank/DDBJ databases">
        <title>Bremerella alba sp. nov., a novel planctomycete isolated from the surface of the macroalga Fucus spiralis.</title>
        <authorList>
            <person name="Godinho O."/>
            <person name="Botelho R."/>
            <person name="Albuquerque L."/>
            <person name="Wiegand S."/>
            <person name="Da Costa M.S."/>
            <person name="Lobo-Da-Cunha A."/>
            <person name="Jogler C."/>
            <person name="Lage O.M."/>
        </authorList>
    </citation>
    <scope>NUCLEOTIDE SEQUENCE [LARGE SCALE GENOMIC DNA]</scope>
    <source>
        <strain evidence="1 2">FF15</strain>
    </source>
</reference>
<dbReference type="SUPFAM" id="SSF53686">
    <property type="entry name" value="Tryptophan synthase beta subunit-like PLP-dependent enzymes"/>
    <property type="match status" value="1"/>
</dbReference>
<dbReference type="EMBL" id="JABRWO010000002">
    <property type="protein sequence ID" value="MBA2113825.1"/>
    <property type="molecule type" value="Genomic_DNA"/>
</dbReference>
<evidence type="ECO:0000313" key="1">
    <source>
        <dbReference type="EMBL" id="MBA2113825.1"/>
    </source>
</evidence>
<dbReference type="Gene3D" id="3.40.50.1100">
    <property type="match status" value="2"/>
</dbReference>
<organism evidence="1 2">
    <name type="scientific">Bremerella alba</name>
    <dbReference type="NCBI Taxonomy" id="980252"/>
    <lineage>
        <taxon>Bacteria</taxon>
        <taxon>Pseudomonadati</taxon>
        <taxon>Planctomycetota</taxon>
        <taxon>Planctomycetia</taxon>
        <taxon>Pirellulales</taxon>
        <taxon>Pirellulaceae</taxon>
        <taxon>Bremerella</taxon>
    </lineage>
</organism>
<name>A0A7V9A5Y1_9BACT</name>
<dbReference type="Proteomes" id="UP000551616">
    <property type="component" value="Unassembled WGS sequence"/>
</dbReference>
<protein>
    <submittedName>
        <fullName evidence="1">Uncharacterized protein</fullName>
    </submittedName>
</protein>
<comment type="caution">
    <text evidence="1">The sequence shown here is derived from an EMBL/GenBank/DDBJ whole genome shotgun (WGS) entry which is preliminary data.</text>
</comment>
<evidence type="ECO:0000313" key="2">
    <source>
        <dbReference type="Proteomes" id="UP000551616"/>
    </source>
</evidence>
<keyword evidence="2" id="KW-1185">Reference proteome</keyword>
<proteinExistence type="predicted"/>
<dbReference type="InterPro" id="IPR036052">
    <property type="entry name" value="TrpB-like_PALP_sf"/>
</dbReference>
<sequence>MMAYRADIQKVRGFDLDAEVTQQTFDFLMQAGSQSETQLQISAYQYGPIGMSGVESISREITQQLHAVDLYADHVFSCAGGGGLTLAVGRGFQTLA</sequence>
<dbReference type="AlphaFoldDB" id="A0A7V9A5Y1"/>
<accession>A0A7V9A5Y1</accession>